<keyword evidence="4 9" id="KW-0812">Transmembrane</keyword>
<dbReference type="InterPro" id="IPR037066">
    <property type="entry name" value="Plug_dom_sf"/>
</dbReference>
<evidence type="ECO:0000256" key="5">
    <source>
        <dbReference type="ARBA" id="ARBA00022729"/>
    </source>
</evidence>
<dbReference type="Pfam" id="PF00593">
    <property type="entry name" value="TonB_dep_Rec_b-barrel"/>
    <property type="match status" value="1"/>
</dbReference>
<dbReference type="Proteomes" id="UP000576603">
    <property type="component" value="Unassembled WGS sequence"/>
</dbReference>
<feature type="domain" description="TonB-dependent receptor plug" evidence="14">
    <location>
        <begin position="139"/>
        <end position="243"/>
    </location>
</feature>
<evidence type="ECO:0000256" key="8">
    <source>
        <dbReference type="ARBA" id="ARBA00023237"/>
    </source>
</evidence>
<dbReference type="Gene3D" id="2.170.130.10">
    <property type="entry name" value="TonB-dependent receptor, plug domain"/>
    <property type="match status" value="1"/>
</dbReference>
<dbReference type="InterPro" id="IPR013784">
    <property type="entry name" value="Carb-bd-like_fold"/>
</dbReference>
<reference evidence="15 16" key="1">
    <citation type="submission" date="2020-08" db="EMBL/GenBank/DDBJ databases">
        <title>Studying the diversity of plant-associated saprophytic bacteria and their role in host health and plant-pathogen interactions.</title>
        <authorList>
            <person name="Potnis N."/>
        </authorList>
    </citation>
    <scope>NUCLEOTIDE SEQUENCE [LARGE SCALE GENOMIC DNA]</scope>
    <source>
        <strain evidence="15 16">CFBP 7922</strain>
    </source>
</reference>
<feature type="domain" description="TonB-dependent receptor-like beta-barrel" evidence="13">
    <location>
        <begin position="365"/>
        <end position="981"/>
    </location>
</feature>
<accession>A0AAW3TZG6</accession>
<keyword evidence="8 9" id="KW-0998">Cell outer membrane</keyword>
<keyword evidence="6 11" id="KW-0798">TonB box</keyword>
<evidence type="ECO:0000256" key="7">
    <source>
        <dbReference type="ARBA" id="ARBA00023136"/>
    </source>
</evidence>
<dbReference type="SUPFAM" id="SSF49452">
    <property type="entry name" value="Starch-binding domain-like"/>
    <property type="match status" value="1"/>
</dbReference>
<dbReference type="Gene3D" id="2.60.40.1120">
    <property type="entry name" value="Carboxypeptidase-like, regulatory domain"/>
    <property type="match status" value="1"/>
</dbReference>
<evidence type="ECO:0000313" key="15">
    <source>
        <dbReference type="EMBL" id="MBB4722181.1"/>
    </source>
</evidence>
<dbReference type="InterPro" id="IPR012910">
    <property type="entry name" value="Plug_dom"/>
</dbReference>
<feature type="chain" id="PRO_5043464403" evidence="12">
    <location>
        <begin position="31"/>
        <end position="1028"/>
    </location>
</feature>
<gene>
    <name evidence="15" type="ORF">FHY32_000479</name>
</gene>
<feature type="signal peptide" evidence="12">
    <location>
        <begin position="1"/>
        <end position="30"/>
    </location>
</feature>
<dbReference type="PROSITE" id="PS01156">
    <property type="entry name" value="TONB_DEPENDENT_REC_2"/>
    <property type="match status" value="1"/>
</dbReference>
<name>A0AAW3TZG6_XANEU</name>
<evidence type="ECO:0000256" key="3">
    <source>
        <dbReference type="ARBA" id="ARBA00022452"/>
    </source>
</evidence>
<evidence type="ECO:0000259" key="13">
    <source>
        <dbReference type="Pfam" id="PF00593"/>
    </source>
</evidence>
<evidence type="ECO:0000256" key="10">
    <source>
        <dbReference type="PROSITE-ProRule" id="PRU10144"/>
    </source>
</evidence>
<proteinExistence type="inferred from homology"/>
<keyword evidence="2 9" id="KW-0813">Transport</keyword>
<dbReference type="SUPFAM" id="SSF56935">
    <property type="entry name" value="Porins"/>
    <property type="match status" value="1"/>
</dbReference>
<dbReference type="RefSeq" id="WP_184419978.1">
    <property type="nucleotide sequence ID" value="NZ_CAVLHW010000002.1"/>
</dbReference>
<dbReference type="PANTHER" id="PTHR30069">
    <property type="entry name" value="TONB-DEPENDENT OUTER MEMBRANE RECEPTOR"/>
    <property type="match status" value="1"/>
</dbReference>
<dbReference type="GO" id="GO:0044718">
    <property type="term" value="P:siderophore transmembrane transport"/>
    <property type="evidence" value="ECO:0007669"/>
    <property type="project" value="TreeGrafter"/>
</dbReference>
<dbReference type="GO" id="GO:0009279">
    <property type="term" value="C:cell outer membrane"/>
    <property type="evidence" value="ECO:0007669"/>
    <property type="project" value="UniProtKB-SubCell"/>
</dbReference>
<evidence type="ECO:0000259" key="14">
    <source>
        <dbReference type="Pfam" id="PF07715"/>
    </source>
</evidence>
<dbReference type="GO" id="GO:0030246">
    <property type="term" value="F:carbohydrate binding"/>
    <property type="evidence" value="ECO:0007669"/>
    <property type="project" value="InterPro"/>
</dbReference>
<sequence>MSNQFRRQVLKRTALAVVLGACLTNGAVYAQSTTGSIYGSAPSEAGSTIVVQSDTGLSRTITVDANGRYNLGSLPVGAYTVTLKRGDQVVDTRKNVQLRVGSGTEVSFAGAAASGSNADATTLGAITVTAANAPKIDVSSTSSRSVITSEQLATLPLGRSAEAIALLAPGAVSGAGAFNNGSRSVVSFGGSGVTENAYYINGFNVSNPLSNLGGVSLPYGAIDQQETYTGGYSAKYGRSTGGVINQLGKRGTNEWHFGFQSVWEPKSLSSSRGDVWYPDAALPAGYEYDTPDQPGTLYRSGKDNKQTRTVYSAYAGGPLIEDRLFIFVAGEAEKVEGINTNASNASIQARNNYEYSTPKFYGKLDWNINDSNILEYTRVENTDRRGGYYTAFDYDGLVSGDRTGTYPDTFKIKDSYDIFKYTGYLTDDLTLNATWGRSTQHNQQFNPFISDLPFLGSVTSQNPALNGGTPIRNNQATNRAKADDPINKTRSLRLELNYRLGDHDVTAGVDNMYFNAYDEGVRTTGPGYQWIYGRALTEQTPVRPGLGVGAPGAGSNGFYAQQRIFTTTTSMAVEQKAYYLEDRWQVSDKWLLTLGIRNDKFTNFNSDHVPYVDSGDQWAPRLGASWDVFGDSSLKIFANLGRYYLALPNSVAIRGASASTYTDQYFTYTGIDANGEPTGLTPFGPGPVSANGEFGQAPNPGAFAPSDLKSQYQDELILGFEKTIGESWNSGAKATYRRLEAAIDDVCDMHNDDYNARGDLKLAAQGIDPRTIDIPYCVIFNPGKTNTYNLANRDGSGFTQLQMSQSDWGFTDKAKRSYIAVDLFLEHPFDEKWYGRIDYTWSHSYGNTEGQVKSDIGQADVSKTQDWDAAALMYYAGGSLANDRRHQLKAFGAYQITPEWMASATLRVMSGTPISCLGYFNDPQDPDPINYGSAYHYCGGQPSRPGDAGRTPWIKNLDLGVTYRPSFAEHKLAFGLQVFNVLNDRAVTRVDGVYETDPGLISNTYGIGLENYSYNTPRYVRLSASYDF</sequence>
<keyword evidence="5 12" id="KW-0732">Signal</keyword>
<organism evidence="15 16">
    <name type="scientific">Xanthomonas euvesicatoria</name>
    <dbReference type="NCBI Taxonomy" id="456327"/>
    <lineage>
        <taxon>Bacteria</taxon>
        <taxon>Pseudomonadati</taxon>
        <taxon>Pseudomonadota</taxon>
        <taxon>Gammaproteobacteria</taxon>
        <taxon>Lysobacterales</taxon>
        <taxon>Lysobacteraceae</taxon>
        <taxon>Xanthomonas</taxon>
    </lineage>
</organism>
<keyword evidence="3 9" id="KW-1134">Transmembrane beta strand</keyword>
<dbReference type="Gene3D" id="2.40.170.20">
    <property type="entry name" value="TonB-dependent receptor, beta-barrel domain"/>
    <property type="match status" value="1"/>
</dbReference>
<comment type="similarity">
    <text evidence="9 11">Belongs to the TonB-dependent receptor family.</text>
</comment>
<evidence type="ECO:0000256" key="6">
    <source>
        <dbReference type="ARBA" id="ARBA00023077"/>
    </source>
</evidence>
<comment type="caution">
    <text evidence="15">The sequence shown here is derived from an EMBL/GenBank/DDBJ whole genome shotgun (WGS) entry which is preliminary data.</text>
</comment>
<evidence type="ECO:0000256" key="1">
    <source>
        <dbReference type="ARBA" id="ARBA00004571"/>
    </source>
</evidence>
<dbReference type="GO" id="GO:0015344">
    <property type="term" value="F:siderophore uptake transmembrane transporter activity"/>
    <property type="evidence" value="ECO:0007669"/>
    <property type="project" value="TreeGrafter"/>
</dbReference>
<feature type="short sequence motif" description="TonB C-terminal box" evidence="10">
    <location>
        <begin position="1011"/>
        <end position="1028"/>
    </location>
</feature>
<dbReference type="AlphaFoldDB" id="A0AAW3TZG6"/>
<dbReference type="InterPro" id="IPR010917">
    <property type="entry name" value="TonB_rcpt_CS"/>
</dbReference>
<evidence type="ECO:0000256" key="12">
    <source>
        <dbReference type="SAM" id="SignalP"/>
    </source>
</evidence>
<evidence type="ECO:0000256" key="11">
    <source>
        <dbReference type="RuleBase" id="RU003357"/>
    </source>
</evidence>
<evidence type="ECO:0000256" key="9">
    <source>
        <dbReference type="PROSITE-ProRule" id="PRU01360"/>
    </source>
</evidence>
<comment type="subcellular location">
    <subcellularLocation>
        <location evidence="1 9">Cell outer membrane</location>
        <topology evidence="1 9">Multi-pass membrane protein</topology>
    </subcellularLocation>
</comment>
<dbReference type="InterPro" id="IPR000531">
    <property type="entry name" value="Beta-barrel_TonB"/>
</dbReference>
<evidence type="ECO:0000256" key="4">
    <source>
        <dbReference type="ARBA" id="ARBA00022692"/>
    </source>
</evidence>
<evidence type="ECO:0000256" key="2">
    <source>
        <dbReference type="ARBA" id="ARBA00022448"/>
    </source>
</evidence>
<keyword evidence="15" id="KW-0675">Receptor</keyword>
<dbReference type="EMBL" id="JACHNL010000001">
    <property type="protein sequence ID" value="MBB4722181.1"/>
    <property type="molecule type" value="Genomic_DNA"/>
</dbReference>
<evidence type="ECO:0000313" key="16">
    <source>
        <dbReference type="Proteomes" id="UP000576603"/>
    </source>
</evidence>
<dbReference type="InterPro" id="IPR039426">
    <property type="entry name" value="TonB-dep_rcpt-like"/>
</dbReference>
<protein>
    <submittedName>
        <fullName evidence="15">Outer membrane receptor protein involved in Fe transport</fullName>
    </submittedName>
</protein>
<keyword evidence="7 9" id="KW-0472">Membrane</keyword>
<dbReference type="InterPro" id="IPR036942">
    <property type="entry name" value="Beta-barrel_TonB_sf"/>
</dbReference>
<dbReference type="PROSITE" id="PS52016">
    <property type="entry name" value="TONB_DEPENDENT_REC_3"/>
    <property type="match status" value="1"/>
</dbReference>
<dbReference type="Pfam" id="PF13620">
    <property type="entry name" value="CarboxypepD_reg"/>
    <property type="match status" value="1"/>
</dbReference>
<dbReference type="Pfam" id="PF07715">
    <property type="entry name" value="Plug"/>
    <property type="match status" value="1"/>
</dbReference>
<dbReference type="PANTHER" id="PTHR30069:SF46">
    <property type="entry name" value="OAR PROTEIN"/>
    <property type="match status" value="1"/>
</dbReference>